<dbReference type="PRINTS" id="PR00480">
    <property type="entry name" value="ASTACIN"/>
</dbReference>
<dbReference type="InterPro" id="IPR001506">
    <property type="entry name" value="Peptidase_M12A"/>
</dbReference>
<feature type="binding site" evidence="1">
    <location>
        <position position="244"/>
    </location>
    <ligand>
        <name>Zn(2+)</name>
        <dbReference type="ChEBI" id="CHEBI:29105"/>
        <note>catalytic</note>
    </ligand>
</feature>
<keyword evidence="1 2" id="KW-0479">Metal-binding</keyword>
<reference evidence="4" key="1">
    <citation type="submission" date="2019-03" db="EMBL/GenBank/DDBJ databases">
        <title>Long read genome sequence of the mycoparasitic Pythium oligandrum ATCC 38472 isolated from sugarbeet rhizosphere.</title>
        <authorList>
            <person name="Gaulin E."/>
        </authorList>
    </citation>
    <scope>NUCLEOTIDE SEQUENCE</scope>
    <source>
        <strain evidence="4">ATCC 38472_TT</strain>
    </source>
</reference>
<gene>
    <name evidence="4" type="ORF">Poli38472_011443</name>
</gene>
<keyword evidence="1 2" id="KW-0378">Hydrolase</keyword>
<feature type="binding site" evidence="1">
    <location>
        <position position="250"/>
    </location>
    <ligand>
        <name>Zn(2+)</name>
        <dbReference type="ChEBI" id="CHEBI:29105"/>
        <note>catalytic</note>
    </ligand>
</feature>
<feature type="binding site" evidence="1">
    <location>
        <position position="240"/>
    </location>
    <ligand>
        <name>Zn(2+)</name>
        <dbReference type="ChEBI" id="CHEBI:29105"/>
        <note>catalytic</note>
    </ligand>
</feature>
<feature type="chain" id="PRO_5035488575" description="Metalloendopeptidase" evidence="2">
    <location>
        <begin position="24"/>
        <end position="377"/>
    </location>
</feature>
<comment type="caution">
    <text evidence="4">The sequence shown here is derived from an EMBL/GenBank/DDBJ whole genome shotgun (WGS) entry which is preliminary data.</text>
</comment>
<dbReference type="Proteomes" id="UP000794436">
    <property type="component" value="Unassembled WGS sequence"/>
</dbReference>
<organism evidence="4 5">
    <name type="scientific">Pythium oligandrum</name>
    <name type="common">Mycoparasitic fungus</name>
    <dbReference type="NCBI Taxonomy" id="41045"/>
    <lineage>
        <taxon>Eukaryota</taxon>
        <taxon>Sar</taxon>
        <taxon>Stramenopiles</taxon>
        <taxon>Oomycota</taxon>
        <taxon>Peronosporomycetes</taxon>
        <taxon>Pythiales</taxon>
        <taxon>Pythiaceae</taxon>
        <taxon>Pythium</taxon>
    </lineage>
</organism>
<keyword evidence="5" id="KW-1185">Reference proteome</keyword>
<dbReference type="Gene3D" id="3.40.390.10">
    <property type="entry name" value="Collagenase (Catalytic Domain)"/>
    <property type="match status" value="1"/>
</dbReference>
<name>A0A8K1CKC9_PYTOL</name>
<dbReference type="SUPFAM" id="SSF55486">
    <property type="entry name" value="Metalloproteases ('zincins'), catalytic domain"/>
    <property type="match status" value="1"/>
</dbReference>
<comment type="caution">
    <text evidence="1">Lacks conserved residue(s) required for the propagation of feature annotation.</text>
</comment>
<dbReference type="InterPro" id="IPR024079">
    <property type="entry name" value="MetalloPept_cat_dom_sf"/>
</dbReference>
<comment type="cofactor">
    <cofactor evidence="1 2">
        <name>Zn(2+)</name>
        <dbReference type="ChEBI" id="CHEBI:29105"/>
    </cofactor>
    <text evidence="1 2">Binds 1 zinc ion per subunit.</text>
</comment>
<evidence type="ECO:0000256" key="2">
    <source>
        <dbReference type="RuleBase" id="RU361183"/>
    </source>
</evidence>
<dbReference type="SMART" id="SM00235">
    <property type="entry name" value="ZnMc"/>
    <property type="match status" value="1"/>
</dbReference>
<dbReference type="PROSITE" id="PS51864">
    <property type="entry name" value="ASTACIN"/>
    <property type="match status" value="1"/>
</dbReference>
<evidence type="ECO:0000313" key="5">
    <source>
        <dbReference type="Proteomes" id="UP000794436"/>
    </source>
</evidence>
<keyword evidence="1 2" id="KW-0862">Zinc</keyword>
<dbReference type="EC" id="3.4.24.-" evidence="2"/>
<proteinExistence type="predicted"/>
<accession>A0A8K1CKC9</accession>
<dbReference type="GO" id="GO:0008270">
    <property type="term" value="F:zinc ion binding"/>
    <property type="evidence" value="ECO:0007669"/>
    <property type="project" value="UniProtKB-UniRule"/>
</dbReference>
<feature type="signal peptide" evidence="2">
    <location>
        <begin position="1"/>
        <end position="23"/>
    </location>
</feature>
<keyword evidence="2" id="KW-0732">Signal</keyword>
<evidence type="ECO:0000259" key="3">
    <source>
        <dbReference type="PROSITE" id="PS51864"/>
    </source>
</evidence>
<dbReference type="AlphaFoldDB" id="A0A8K1CKC9"/>
<evidence type="ECO:0000313" key="4">
    <source>
        <dbReference type="EMBL" id="TMW64563.1"/>
    </source>
</evidence>
<dbReference type="OrthoDB" id="291007at2759"/>
<keyword evidence="1 2" id="KW-0645">Protease</keyword>
<dbReference type="EMBL" id="SPLM01000039">
    <property type="protein sequence ID" value="TMW64563.1"/>
    <property type="molecule type" value="Genomic_DNA"/>
</dbReference>
<feature type="domain" description="Peptidase M12A" evidence="3">
    <location>
        <begin position="124"/>
        <end position="369"/>
    </location>
</feature>
<dbReference type="Pfam" id="PF01400">
    <property type="entry name" value="Astacin"/>
    <property type="match status" value="1"/>
</dbReference>
<feature type="active site" evidence="1">
    <location>
        <position position="241"/>
    </location>
</feature>
<evidence type="ECO:0000256" key="1">
    <source>
        <dbReference type="PROSITE-ProRule" id="PRU01211"/>
    </source>
</evidence>
<dbReference type="PANTHER" id="PTHR10127:SF850">
    <property type="entry name" value="METALLOENDOPEPTIDASE"/>
    <property type="match status" value="1"/>
</dbReference>
<dbReference type="InterPro" id="IPR006026">
    <property type="entry name" value="Peptidase_Metallo"/>
</dbReference>
<dbReference type="GO" id="GO:0004222">
    <property type="term" value="F:metalloendopeptidase activity"/>
    <property type="evidence" value="ECO:0007669"/>
    <property type="project" value="UniProtKB-UniRule"/>
</dbReference>
<dbReference type="GO" id="GO:0006508">
    <property type="term" value="P:proteolysis"/>
    <property type="evidence" value="ECO:0007669"/>
    <property type="project" value="UniProtKB-KW"/>
</dbReference>
<sequence>MIGWRGWSLLALAASAVLSAADATTIRIKVANTKDVEVDNDSSDVSLDDSADRDCQLNGFTLKHHSLHYYADKAYVACSHGRAGCYLENRMHDHASQVSCPKGDLNKRIAEHKRKEEERRRLSLAVVDENRKWKDGVVCYHYHEEYPFSPQQTSLITDAMRVYETETNVRFLPWTACTSDGLTQYCNGCIDYIDFKHPPTGRDCNSSIGVNDQGPQIMFLSDRCFEGDATLKNSYGSAMHEIGHALGLYHEHQHPQRQVMVFWDDIPQSIWSEMKVRDVSVGGDYDAESVMHYPDTYGFCYPKLCSNTVTTGCVTPGTKFCNLNDDRSKCTPIDKSLCDPVKTAAIGQRRYLSQGDLDAINELYHTAAWTRANSHIQ</sequence>
<keyword evidence="1 2" id="KW-0482">Metalloprotease</keyword>
<dbReference type="PANTHER" id="PTHR10127">
    <property type="entry name" value="DISCOIDIN, CUB, EGF, LAMININ , AND ZINC METALLOPROTEASE DOMAIN CONTAINING"/>
    <property type="match status" value="1"/>
</dbReference>
<protein>
    <recommendedName>
        <fullName evidence="2">Metalloendopeptidase</fullName>
        <ecNumber evidence="2">3.4.24.-</ecNumber>
    </recommendedName>
</protein>